<dbReference type="SUPFAM" id="SSF48600">
    <property type="entry name" value="Chorismate mutase II"/>
    <property type="match status" value="1"/>
</dbReference>
<feature type="binding site" evidence="3">
    <location>
        <position position="19"/>
    </location>
    <ligand>
        <name>substrate</name>
    </ligand>
</feature>
<proteinExistence type="predicted"/>
<dbReference type="InterPro" id="IPR051331">
    <property type="entry name" value="Chorismate_mutase-related"/>
</dbReference>
<dbReference type="EC" id="5.4.99.5" evidence="1"/>
<feature type="binding site" evidence="3">
    <location>
        <position position="47"/>
    </location>
    <ligand>
        <name>substrate</name>
    </ligand>
</feature>
<keyword evidence="6" id="KW-1185">Reference proteome</keyword>
<evidence type="ECO:0000313" key="5">
    <source>
        <dbReference type="EMBL" id="APZ42293.1"/>
    </source>
</evidence>
<dbReference type="InterPro" id="IPR008241">
    <property type="entry name" value="Isochorismate_pyruvate-lyase"/>
</dbReference>
<evidence type="ECO:0000259" key="4">
    <source>
        <dbReference type="PROSITE" id="PS51168"/>
    </source>
</evidence>
<dbReference type="InterPro" id="IPR036979">
    <property type="entry name" value="CM_dom_sf"/>
</dbReference>
<keyword evidence="5" id="KW-0456">Lyase</keyword>
<keyword evidence="2" id="KW-0413">Isomerase</keyword>
<dbReference type="PANTHER" id="PTHR38041:SF1">
    <property type="entry name" value="CHORISMATE MUTASE"/>
    <property type="match status" value="1"/>
</dbReference>
<feature type="domain" description="Chorismate mutase" evidence="4">
    <location>
        <begin position="9"/>
        <end position="99"/>
    </location>
</feature>
<evidence type="ECO:0000256" key="1">
    <source>
        <dbReference type="ARBA" id="ARBA00012404"/>
    </source>
</evidence>
<dbReference type="AlphaFoldDB" id="A0A1P8UEM1"/>
<dbReference type="Gene3D" id="1.20.59.10">
    <property type="entry name" value="Chorismate mutase"/>
    <property type="match status" value="1"/>
</dbReference>
<dbReference type="InterPro" id="IPR002701">
    <property type="entry name" value="CM_II_prokaryot"/>
</dbReference>
<dbReference type="KEGG" id="afy:BW247_03645"/>
<protein>
    <recommendedName>
        <fullName evidence="1">chorismate mutase</fullName>
        <ecNumber evidence="1">5.4.99.5</ecNumber>
    </recommendedName>
</protein>
<accession>A0A1P8UEM1</accession>
<evidence type="ECO:0000256" key="3">
    <source>
        <dbReference type="PIRSR" id="PIRSR029775-1"/>
    </source>
</evidence>
<dbReference type="NCBIfam" id="TIGR01803">
    <property type="entry name" value="CM-like"/>
    <property type="match status" value="1"/>
</dbReference>
<dbReference type="GO" id="GO:0046417">
    <property type="term" value="P:chorismate metabolic process"/>
    <property type="evidence" value="ECO:0007669"/>
    <property type="project" value="InterPro"/>
</dbReference>
<dbReference type="SMART" id="SM00830">
    <property type="entry name" value="CM_2"/>
    <property type="match status" value="1"/>
</dbReference>
<dbReference type="PIRSF" id="PIRSF029775">
    <property type="entry name" value="Isochor_pyr_lyas"/>
    <property type="match status" value="1"/>
</dbReference>
<sequence>MHERNTLDPAACTSMADIRAEIDRLDRAIVELLGQRYRYVLAAAKFKTSADSVRAKERFATMLEMRREWAVEEGLNADAIEKLYRDLVTHFIEEEMRRWSAAQQQ</sequence>
<evidence type="ECO:0000313" key="6">
    <source>
        <dbReference type="Proteomes" id="UP000243807"/>
    </source>
</evidence>
<dbReference type="GO" id="GO:0009697">
    <property type="term" value="P:salicylic acid biosynthetic process"/>
    <property type="evidence" value="ECO:0007669"/>
    <property type="project" value="InterPro"/>
</dbReference>
<reference evidence="5 6" key="1">
    <citation type="submission" date="2017-01" db="EMBL/GenBank/DDBJ databases">
        <title>Draft sequence of Acidihalobacter ferrooxidans strain DSM 14175 (strain V8).</title>
        <authorList>
            <person name="Khaleque H.N."/>
            <person name="Ramsay J.P."/>
            <person name="Murphy R.J.T."/>
            <person name="Kaksonen A.H."/>
            <person name="Boxall N.J."/>
            <person name="Watkin E.L.J."/>
        </authorList>
    </citation>
    <scope>NUCLEOTIDE SEQUENCE [LARGE SCALE GENOMIC DNA]</scope>
    <source>
        <strain evidence="5 6">V8</strain>
    </source>
</reference>
<dbReference type="STRING" id="1765967.BW247_03645"/>
<dbReference type="EMBL" id="CP019434">
    <property type="protein sequence ID" value="APZ42293.1"/>
    <property type="molecule type" value="Genomic_DNA"/>
</dbReference>
<gene>
    <name evidence="5" type="ORF">BW247_03645</name>
</gene>
<dbReference type="RefSeq" id="WP_076835811.1">
    <property type="nucleotide sequence ID" value="NZ_CP019434.1"/>
</dbReference>
<dbReference type="NCBIfam" id="NF005475">
    <property type="entry name" value="PRK07075.1"/>
    <property type="match status" value="1"/>
</dbReference>
<organism evidence="5 6">
    <name type="scientific">Acidihalobacter ferrooxydans</name>
    <dbReference type="NCBI Taxonomy" id="1765967"/>
    <lineage>
        <taxon>Bacteria</taxon>
        <taxon>Pseudomonadati</taxon>
        <taxon>Pseudomonadota</taxon>
        <taxon>Gammaproteobacteria</taxon>
        <taxon>Chromatiales</taxon>
        <taxon>Ectothiorhodospiraceae</taxon>
        <taxon>Acidihalobacter</taxon>
    </lineage>
</organism>
<dbReference type="InterPro" id="IPR036263">
    <property type="entry name" value="Chorismate_II_sf"/>
</dbReference>
<keyword evidence="5" id="KW-0670">Pyruvate</keyword>
<dbReference type="Proteomes" id="UP000243807">
    <property type="component" value="Chromosome"/>
</dbReference>
<dbReference type="GO" id="GO:0004106">
    <property type="term" value="F:chorismate mutase activity"/>
    <property type="evidence" value="ECO:0007669"/>
    <property type="project" value="UniProtKB-EC"/>
</dbReference>
<dbReference type="Pfam" id="PF01817">
    <property type="entry name" value="CM_2"/>
    <property type="match status" value="1"/>
</dbReference>
<name>A0A1P8UEM1_9GAMM</name>
<dbReference type="OrthoDB" id="514491at2"/>
<feature type="binding site" evidence="3">
    <location>
        <position position="95"/>
    </location>
    <ligand>
        <name>substrate</name>
    </ligand>
</feature>
<dbReference type="PANTHER" id="PTHR38041">
    <property type="entry name" value="CHORISMATE MUTASE"/>
    <property type="match status" value="1"/>
</dbReference>
<evidence type="ECO:0000256" key="2">
    <source>
        <dbReference type="ARBA" id="ARBA00023235"/>
    </source>
</evidence>
<feature type="binding site" evidence="3">
    <location>
        <position position="36"/>
    </location>
    <ligand>
        <name>substrate</name>
    </ligand>
</feature>
<dbReference type="PROSITE" id="PS51168">
    <property type="entry name" value="CHORISMATE_MUT_2"/>
    <property type="match status" value="1"/>
</dbReference>
<dbReference type="GO" id="GO:0016835">
    <property type="term" value="F:carbon-oxygen lyase activity"/>
    <property type="evidence" value="ECO:0007669"/>
    <property type="project" value="InterPro"/>
</dbReference>